<dbReference type="Gene3D" id="1.10.510.10">
    <property type="entry name" value="Transferase(Phosphotransferase) domain 1"/>
    <property type="match status" value="1"/>
</dbReference>
<evidence type="ECO:0000256" key="18">
    <source>
        <dbReference type="SAM" id="SignalP"/>
    </source>
</evidence>
<evidence type="ECO:0000313" key="20">
    <source>
        <dbReference type="EMBL" id="KAG1326692.1"/>
    </source>
</evidence>
<dbReference type="SMART" id="SM00220">
    <property type="entry name" value="S_TKc"/>
    <property type="match status" value="1"/>
</dbReference>
<dbReference type="InterPro" id="IPR013320">
    <property type="entry name" value="ConA-like_dom_sf"/>
</dbReference>
<dbReference type="AlphaFoldDB" id="A0A8K0HUE3"/>
<dbReference type="PROSITE" id="PS00108">
    <property type="entry name" value="PROTEIN_KINASE_ST"/>
    <property type="match status" value="1"/>
</dbReference>
<dbReference type="InterPro" id="IPR050528">
    <property type="entry name" value="L-type_Lectin-RKs"/>
</dbReference>
<comment type="similarity">
    <text evidence="3">In the C-terminal section; belongs to the protein kinase superfamily. Ser/Thr protein kinase family.</text>
</comment>
<dbReference type="EMBL" id="CM017872">
    <property type="protein sequence ID" value="KAG1326692.1"/>
    <property type="molecule type" value="Genomic_DNA"/>
</dbReference>
<reference evidence="20" key="2">
    <citation type="submission" date="2019-07" db="EMBL/GenBank/DDBJ databases">
        <authorList>
            <person name="Yang Y."/>
            <person name="Bocs S."/>
            <person name="Baudouin L."/>
        </authorList>
    </citation>
    <scope>NUCLEOTIDE SEQUENCE</scope>
    <source>
        <tissue evidence="20">Spear leaf of Hainan Tall coconut</tissue>
    </source>
</reference>
<dbReference type="Gene3D" id="2.60.120.200">
    <property type="match status" value="1"/>
</dbReference>
<gene>
    <name evidence="20" type="ORF">COCNU_01G006260</name>
</gene>
<keyword evidence="8 17" id="KW-0812">Transmembrane</keyword>
<evidence type="ECO:0000313" key="21">
    <source>
        <dbReference type="Proteomes" id="UP000797356"/>
    </source>
</evidence>
<evidence type="ECO:0000256" key="15">
    <source>
        <dbReference type="ARBA" id="ARBA00023136"/>
    </source>
</evidence>
<dbReference type="GO" id="GO:0030246">
    <property type="term" value="F:carbohydrate binding"/>
    <property type="evidence" value="ECO:0007669"/>
    <property type="project" value="UniProtKB-KW"/>
</dbReference>
<dbReference type="PROSITE" id="PS50011">
    <property type="entry name" value="PROTEIN_KINASE_DOM"/>
    <property type="match status" value="1"/>
</dbReference>
<dbReference type="InterPro" id="IPR008271">
    <property type="entry name" value="Ser/Thr_kinase_AS"/>
</dbReference>
<evidence type="ECO:0000256" key="12">
    <source>
        <dbReference type="ARBA" id="ARBA00022777"/>
    </source>
</evidence>
<keyword evidence="14 17" id="KW-1133">Transmembrane helix</keyword>
<dbReference type="EC" id="2.7.11.1" evidence="4"/>
<dbReference type="InterPro" id="IPR000719">
    <property type="entry name" value="Prot_kinase_dom"/>
</dbReference>
<dbReference type="Pfam" id="PF00139">
    <property type="entry name" value="Lectin_legB"/>
    <property type="match status" value="1"/>
</dbReference>
<evidence type="ECO:0000256" key="14">
    <source>
        <dbReference type="ARBA" id="ARBA00022989"/>
    </source>
</evidence>
<evidence type="ECO:0000256" key="8">
    <source>
        <dbReference type="ARBA" id="ARBA00022692"/>
    </source>
</evidence>
<dbReference type="Pfam" id="PF00069">
    <property type="entry name" value="Pkinase"/>
    <property type="match status" value="1"/>
</dbReference>
<comment type="similarity">
    <text evidence="2">In the N-terminal section; belongs to the leguminous lectin family.</text>
</comment>
<dbReference type="CDD" id="cd14066">
    <property type="entry name" value="STKc_IRAK"/>
    <property type="match status" value="1"/>
</dbReference>
<dbReference type="InterPro" id="IPR001220">
    <property type="entry name" value="Legume_lectin_dom"/>
</dbReference>
<reference evidence="20" key="1">
    <citation type="journal article" date="2017" name="Gigascience">
        <title>The genome draft of coconut (Cocos nucifera).</title>
        <authorList>
            <person name="Xiao Y."/>
            <person name="Xu P."/>
            <person name="Fan H."/>
            <person name="Baudouin L."/>
            <person name="Xia W."/>
            <person name="Bocs S."/>
            <person name="Xu J."/>
            <person name="Li Q."/>
            <person name="Guo A."/>
            <person name="Zhou L."/>
            <person name="Li J."/>
            <person name="Wu Y."/>
            <person name="Ma Z."/>
            <person name="Armero A."/>
            <person name="Issali A.E."/>
            <person name="Liu N."/>
            <person name="Peng M."/>
            <person name="Yang Y."/>
        </authorList>
    </citation>
    <scope>NUCLEOTIDE SEQUENCE</scope>
    <source>
        <tissue evidence="20">Spear leaf of Hainan Tall coconut</tissue>
    </source>
</reference>
<dbReference type="CDD" id="cd06899">
    <property type="entry name" value="lectin_legume_LecRK_Arcelin_ConA"/>
    <property type="match status" value="1"/>
</dbReference>
<proteinExistence type="inferred from homology"/>
<evidence type="ECO:0000256" key="10">
    <source>
        <dbReference type="ARBA" id="ARBA00022734"/>
    </source>
</evidence>
<evidence type="ECO:0000256" key="4">
    <source>
        <dbReference type="ARBA" id="ARBA00012513"/>
    </source>
</evidence>
<dbReference type="SUPFAM" id="SSF56112">
    <property type="entry name" value="Protein kinase-like (PK-like)"/>
    <property type="match status" value="1"/>
</dbReference>
<evidence type="ECO:0000256" key="9">
    <source>
        <dbReference type="ARBA" id="ARBA00022729"/>
    </source>
</evidence>
<dbReference type="PANTHER" id="PTHR27007">
    <property type="match status" value="1"/>
</dbReference>
<dbReference type="OrthoDB" id="2019747at2759"/>
<evidence type="ECO:0000256" key="6">
    <source>
        <dbReference type="ARBA" id="ARBA00022527"/>
    </source>
</evidence>
<evidence type="ECO:0000256" key="1">
    <source>
        <dbReference type="ARBA" id="ARBA00004251"/>
    </source>
</evidence>
<dbReference type="GO" id="GO:0005886">
    <property type="term" value="C:plasma membrane"/>
    <property type="evidence" value="ECO:0007669"/>
    <property type="project" value="UniProtKB-SubCell"/>
</dbReference>
<keyword evidence="15 17" id="KW-0472">Membrane</keyword>
<protein>
    <recommendedName>
        <fullName evidence="4">non-specific serine/threonine protein kinase</fullName>
        <ecNumber evidence="4">2.7.11.1</ecNumber>
    </recommendedName>
</protein>
<name>A0A8K0HUE3_COCNU</name>
<keyword evidence="10" id="KW-0430">Lectin</keyword>
<keyword evidence="9 18" id="KW-0732">Signal</keyword>
<evidence type="ECO:0000256" key="7">
    <source>
        <dbReference type="ARBA" id="ARBA00022679"/>
    </source>
</evidence>
<dbReference type="GO" id="GO:0004674">
    <property type="term" value="F:protein serine/threonine kinase activity"/>
    <property type="evidence" value="ECO:0007669"/>
    <property type="project" value="UniProtKB-KW"/>
</dbReference>
<dbReference type="InterPro" id="IPR011009">
    <property type="entry name" value="Kinase-like_dom_sf"/>
</dbReference>
<evidence type="ECO:0000259" key="19">
    <source>
        <dbReference type="PROSITE" id="PS50011"/>
    </source>
</evidence>
<keyword evidence="12 20" id="KW-0418">Kinase</keyword>
<comment type="subcellular location">
    <subcellularLocation>
        <location evidence="1">Cell membrane</location>
        <topology evidence="1">Single-pass type I membrane protein</topology>
    </subcellularLocation>
</comment>
<keyword evidence="16" id="KW-0325">Glycoprotein</keyword>
<keyword evidence="13" id="KW-0067">ATP-binding</keyword>
<evidence type="ECO:0000256" key="13">
    <source>
        <dbReference type="ARBA" id="ARBA00022840"/>
    </source>
</evidence>
<dbReference type="SUPFAM" id="SSF49899">
    <property type="entry name" value="Concanavalin A-like lectins/glucanases"/>
    <property type="match status" value="1"/>
</dbReference>
<dbReference type="InterPro" id="IPR019825">
    <property type="entry name" value="Lectin_legB_Mn/Ca_BS"/>
</dbReference>
<keyword evidence="11" id="KW-0547">Nucleotide-binding</keyword>
<sequence length="682" mass="74939">MDSPPRTFLLLSLSLLPLLPLPTPASPKNISFDFRSFSLDNLTLLGDSYLRNGAIGLNRHTGNPSSSSSGTAVFNLPIQFSDPRTNTSASFSTSFSFKIANPSPESHGDGLTFFISPDSQTLGRVGPYLGLFDESSAIKNGSAIAVEFDTVLDEDFGDPTDNHVGLDISSPRSLEAVDLWPLGIDLSSGNPITAWIDYHGDEQQLKVWVGYSSAKPERPVLSTRFSLSNHFTEYMYVGFSASAVTSAEVHQIESWSFQTFGLPSLNLSSRTPHNASDTLWSVIPVRPVPKLGKSSHKKLSLGLGIIGPAALCFVLVLFVYVSLKKRMEIKTDEESFKPEFTSGPRQFQYKELCLATRDFHCSRVIASGGFGTVYKAIHPVSGITYAVKRSKQSEESKNEFVAELSIIAGLKHKNLVQLQGWCTEKDEFLLVYEFMTNGSLDKVLYSGPNSGTCPALSWAQRFNIAAGLASVLMYLHQECEPQVIHRDIKTSNVLLDAEFNPKLGDFGLARLMERNKSPVSTLTAGTVGYLAPEYLQYGKATEKTDVFSYGVVVLEVCSGRRPVSRNGGQSTKDVNLVDWVWGLYSEDKLIEAADGRLNGAFDREEMLRLLLIGLSCANPNSVERPSMMRVLQILNSEAEPMTVPRKKPCLTFTSSTPMTTREIVSDCNESAISSQLYEVKID</sequence>
<evidence type="ECO:0000256" key="2">
    <source>
        <dbReference type="ARBA" id="ARBA00008536"/>
    </source>
</evidence>
<dbReference type="PROSITE" id="PS00307">
    <property type="entry name" value="LECTIN_LEGUME_BETA"/>
    <property type="match status" value="1"/>
</dbReference>
<keyword evidence="20" id="KW-0675">Receptor</keyword>
<keyword evidence="21" id="KW-1185">Reference proteome</keyword>
<feature type="domain" description="Protein kinase" evidence="19">
    <location>
        <begin position="359"/>
        <end position="642"/>
    </location>
</feature>
<keyword evidence="7" id="KW-0808">Transferase</keyword>
<feature type="transmembrane region" description="Helical" evidence="17">
    <location>
        <begin position="299"/>
        <end position="321"/>
    </location>
</feature>
<organism evidence="20 21">
    <name type="scientific">Cocos nucifera</name>
    <name type="common">Coconut palm</name>
    <dbReference type="NCBI Taxonomy" id="13894"/>
    <lineage>
        <taxon>Eukaryota</taxon>
        <taxon>Viridiplantae</taxon>
        <taxon>Streptophyta</taxon>
        <taxon>Embryophyta</taxon>
        <taxon>Tracheophyta</taxon>
        <taxon>Spermatophyta</taxon>
        <taxon>Magnoliopsida</taxon>
        <taxon>Liliopsida</taxon>
        <taxon>Arecaceae</taxon>
        <taxon>Arecoideae</taxon>
        <taxon>Cocoseae</taxon>
        <taxon>Attaleinae</taxon>
        <taxon>Cocos</taxon>
    </lineage>
</organism>
<feature type="signal peptide" evidence="18">
    <location>
        <begin position="1"/>
        <end position="25"/>
    </location>
</feature>
<evidence type="ECO:0000256" key="3">
    <source>
        <dbReference type="ARBA" id="ARBA00010217"/>
    </source>
</evidence>
<keyword evidence="6" id="KW-0723">Serine/threonine-protein kinase</keyword>
<keyword evidence="5" id="KW-1003">Cell membrane</keyword>
<evidence type="ECO:0000256" key="11">
    <source>
        <dbReference type="ARBA" id="ARBA00022741"/>
    </source>
</evidence>
<feature type="chain" id="PRO_5035442794" description="non-specific serine/threonine protein kinase" evidence="18">
    <location>
        <begin position="26"/>
        <end position="682"/>
    </location>
</feature>
<dbReference type="GO" id="GO:0005524">
    <property type="term" value="F:ATP binding"/>
    <property type="evidence" value="ECO:0007669"/>
    <property type="project" value="UniProtKB-KW"/>
</dbReference>
<evidence type="ECO:0000256" key="5">
    <source>
        <dbReference type="ARBA" id="ARBA00022475"/>
    </source>
</evidence>
<comment type="caution">
    <text evidence="20">The sequence shown here is derived from an EMBL/GenBank/DDBJ whole genome shotgun (WGS) entry which is preliminary data.</text>
</comment>
<evidence type="ECO:0000256" key="17">
    <source>
        <dbReference type="SAM" id="Phobius"/>
    </source>
</evidence>
<accession>A0A8K0HUE3</accession>
<dbReference type="Proteomes" id="UP000797356">
    <property type="component" value="Chromosome 1"/>
</dbReference>
<dbReference type="FunFam" id="1.10.510.10:FF:000342">
    <property type="entry name" value="L-type lectin-domain containing receptor kinase VIII.1"/>
    <property type="match status" value="1"/>
</dbReference>
<evidence type="ECO:0000256" key="16">
    <source>
        <dbReference type="ARBA" id="ARBA00023180"/>
    </source>
</evidence>
<dbReference type="Gene3D" id="3.30.200.20">
    <property type="entry name" value="Phosphorylase Kinase, domain 1"/>
    <property type="match status" value="1"/>
</dbReference>